<evidence type="ECO:0008006" key="3">
    <source>
        <dbReference type="Google" id="ProtNLM"/>
    </source>
</evidence>
<proteinExistence type="predicted"/>
<dbReference type="RefSeq" id="WP_094233709.1">
    <property type="nucleotide sequence ID" value="NZ_CP016199.1"/>
</dbReference>
<evidence type="ECO:0000313" key="1">
    <source>
        <dbReference type="EMBL" id="ASS37486.1"/>
    </source>
</evidence>
<evidence type="ECO:0000313" key="2">
    <source>
        <dbReference type="Proteomes" id="UP000214689"/>
    </source>
</evidence>
<dbReference type="Proteomes" id="UP000214689">
    <property type="component" value="Chromosome"/>
</dbReference>
<protein>
    <recommendedName>
        <fullName evidence="3">DUF1963 domain-containing protein</fullName>
    </recommendedName>
</protein>
<organism evidence="1 2">
    <name type="scientific">Mogibacterium pumilum</name>
    <dbReference type="NCBI Taxonomy" id="86332"/>
    <lineage>
        <taxon>Bacteria</taxon>
        <taxon>Bacillati</taxon>
        <taxon>Bacillota</taxon>
        <taxon>Clostridia</taxon>
        <taxon>Peptostreptococcales</taxon>
        <taxon>Anaerovoracaceae</taxon>
        <taxon>Mogibacterium</taxon>
    </lineage>
</organism>
<dbReference type="InterPro" id="IPR015315">
    <property type="entry name" value="DUF1963"/>
</dbReference>
<keyword evidence="2" id="KW-1185">Reference proteome</keyword>
<sequence>MNDKIKAFIEDFKKIENKETIKINLIPETKTPLTSSNVAGWFYLPKTENIPTNGKGEQLMYLAQINCEELPENSIYPSKGIIQFWIFGGDYNLGNDYTKPTSDSKKRVIYYPEIDKHFSEEELREMYEPQKDKKEDELITPINDGAPFAMSFEKTSQWIMPYDFRFEELFVEKLNEHIDDQQAEEGCEAYDIDDEEVDEIMEALDISNHTQIGGYGHFTQEDPRMYDDFQNYTELLFQLDSEFGTDDYYILWGDCGVGNFFATKEQLRNLDFTECLYSWDCC</sequence>
<name>A0A223ARB4_9FIRM</name>
<dbReference type="PANTHER" id="PTHR36436">
    <property type="entry name" value="SLL5081 PROTEIN"/>
    <property type="match status" value="1"/>
</dbReference>
<reference evidence="2" key="1">
    <citation type="submission" date="2016-05" db="EMBL/GenBank/DDBJ databases">
        <authorList>
            <person name="Holder M.E."/>
            <person name="Ajami N.J."/>
            <person name="Petrosino J.F."/>
        </authorList>
    </citation>
    <scope>NUCLEOTIDE SEQUENCE [LARGE SCALE GENOMIC DNA]</scope>
    <source>
        <strain evidence="2">ATCC 700696</strain>
    </source>
</reference>
<dbReference type="Pfam" id="PF09234">
    <property type="entry name" value="DUF1963"/>
    <property type="match status" value="1"/>
</dbReference>
<dbReference type="AlphaFoldDB" id="A0A223ARB4"/>
<dbReference type="Gene3D" id="2.30.320.10">
    <property type="entry name" value="YwqG-like"/>
    <property type="match status" value="1"/>
</dbReference>
<dbReference type="InterPro" id="IPR035948">
    <property type="entry name" value="YwqG-like_sf"/>
</dbReference>
<dbReference type="EMBL" id="CP016199">
    <property type="protein sequence ID" value="ASS37486.1"/>
    <property type="molecule type" value="Genomic_DNA"/>
</dbReference>
<dbReference type="PANTHER" id="PTHR36436:SF6">
    <property type="entry name" value="SLL5081 PROTEIN"/>
    <property type="match status" value="1"/>
</dbReference>
<accession>A0A223ARB4</accession>
<dbReference type="SUPFAM" id="SSF103032">
    <property type="entry name" value="Hypothetical protein YwqG"/>
    <property type="match status" value="1"/>
</dbReference>
<gene>
    <name evidence="1" type="ORF">AXF17_02760</name>
</gene>
<dbReference type="OrthoDB" id="57088at2"/>